<evidence type="ECO:0000259" key="4">
    <source>
        <dbReference type="PROSITE" id="PS51891"/>
    </source>
</evidence>
<feature type="domain" description="CENP-V/GFA" evidence="4">
    <location>
        <begin position="11"/>
        <end position="128"/>
    </location>
</feature>
<dbReference type="InterPro" id="IPR006913">
    <property type="entry name" value="CENP-V/GFA"/>
</dbReference>
<dbReference type="EMBL" id="JAUEDM010000007">
    <property type="protein sequence ID" value="KAK3313321.1"/>
    <property type="molecule type" value="Genomic_DNA"/>
</dbReference>
<dbReference type="PROSITE" id="PS51891">
    <property type="entry name" value="CENP_V_GFA"/>
    <property type="match status" value="2"/>
</dbReference>
<dbReference type="InterPro" id="IPR011057">
    <property type="entry name" value="Mss4-like_sf"/>
</dbReference>
<evidence type="ECO:0000256" key="2">
    <source>
        <dbReference type="ARBA" id="ARBA00022723"/>
    </source>
</evidence>
<evidence type="ECO:0000313" key="5">
    <source>
        <dbReference type="EMBL" id="KAK3313321.1"/>
    </source>
</evidence>
<reference evidence="5" key="2">
    <citation type="submission" date="2023-06" db="EMBL/GenBank/DDBJ databases">
        <authorList>
            <consortium name="Lawrence Berkeley National Laboratory"/>
            <person name="Haridas S."/>
            <person name="Hensen N."/>
            <person name="Bonometti L."/>
            <person name="Westerberg I."/>
            <person name="Brannstrom I.O."/>
            <person name="Guillou S."/>
            <person name="Cros-Aarteil S."/>
            <person name="Calhoun S."/>
            <person name="Kuo A."/>
            <person name="Mondo S."/>
            <person name="Pangilinan J."/>
            <person name="Riley R."/>
            <person name="Labutti K."/>
            <person name="Andreopoulos B."/>
            <person name="Lipzen A."/>
            <person name="Chen C."/>
            <person name="Yanf M."/>
            <person name="Daum C."/>
            <person name="Ng V."/>
            <person name="Clum A."/>
            <person name="Steindorff A."/>
            <person name="Ohm R."/>
            <person name="Martin F."/>
            <person name="Silar P."/>
            <person name="Natvig D."/>
            <person name="Lalanne C."/>
            <person name="Gautier V."/>
            <person name="Ament-Velasquez S.L."/>
            <person name="Kruys A."/>
            <person name="Hutchinson M.I."/>
            <person name="Powell A.J."/>
            <person name="Barry K."/>
            <person name="Miller A.N."/>
            <person name="Grigoriev I.V."/>
            <person name="Debuchy R."/>
            <person name="Gladieux P."/>
            <person name="Thoren M.H."/>
            <person name="Johannesson H."/>
        </authorList>
    </citation>
    <scope>NUCLEOTIDE SEQUENCE</scope>
    <source>
        <strain evidence="5">CBS 118394</strain>
    </source>
</reference>
<dbReference type="Pfam" id="PF04828">
    <property type="entry name" value="GFA"/>
    <property type="match status" value="1"/>
</dbReference>
<dbReference type="Proteomes" id="UP001283341">
    <property type="component" value="Unassembled WGS sequence"/>
</dbReference>
<dbReference type="InterPro" id="IPR052355">
    <property type="entry name" value="CENP-V-like"/>
</dbReference>
<gene>
    <name evidence="5" type="ORF">B0H66DRAFT_628999</name>
</gene>
<feature type="domain" description="CENP-V/GFA" evidence="4">
    <location>
        <begin position="142"/>
        <end position="259"/>
    </location>
</feature>
<name>A0AAE0LZ51_9PEZI</name>
<dbReference type="GO" id="GO:0016846">
    <property type="term" value="F:carbon-sulfur lyase activity"/>
    <property type="evidence" value="ECO:0007669"/>
    <property type="project" value="InterPro"/>
</dbReference>
<dbReference type="GO" id="GO:0046872">
    <property type="term" value="F:metal ion binding"/>
    <property type="evidence" value="ECO:0007669"/>
    <property type="project" value="UniProtKB-KW"/>
</dbReference>
<evidence type="ECO:0000256" key="1">
    <source>
        <dbReference type="ARBA" id="ARBA00005495"/>
    </source>
</evidence>
<dbReference type="PANTHER" id="PTHR28620:SF1">
    <property type="entry name" value="CENP-V_GFA DOMAIN-CONTAINING PROTEIN"/>
    <property type="match status" value="1"/>
</dbReference>
<keyword evidence="3" id="KW-0862">Zinc</keyword>
<dbReference type="AlphaFoldDB" id="A0AAE0LZ51"/>
<keyword evidence="6" id="KW-1185">Reference proteome</keyword>
<keyword evidence="2" id="KW-0479">Metal-binding</keyword>
<protein>
    <recommendedName>
        <fullName evidence="4">CENP-V/GFA domain-containing protein</fullName>
    </recommendedName>
</protein>
<comment type="similarity">
    <text evidence="1">Belongs to the Gfa family.</text>
</comment>
<dbReference type="SUPFAM" id="SSF51316">
    <property type="entry name" value="Mss4-like"/>
    <property type="match status" value="2"/>
</dbReference>
<evidence type="ECO:0000313" key="6">
    <source>
        <dbReference type="Proteomes" id="UP001283341"/>
    </source>
</evidence>
<sequence>MTAIQMILTTYHGNCHCGRFRFELTAPEIAEAIICACKLCSKKGYLWLNTAASGTTYTVTRDDDKCLTEYDSAALKDRFCKYCGTGITGLHSAGPLWGQLLVNIRTLQEVNPFTLKCVMPLVSPAPPEDVSTTHRISDEAQHLSSCHCGKVQAELLVPITDLEVKEDNCSSCVRNAYIGVYPTKDQVKIHGREHTFEYLYGRKFNGTAHCKTCGVAVFSNVYGPPLSVFDSLPAERKERVMAVYRKNMALQPLNVRAIDGLDIELLQIKRTDEGTEGYVLPP</sequence>
<proteinExistence type="inferred from homology"/>
<dbReference type="Gene3D" id="2.170.150.70">
    <property type="match status" value="2"/>
</dbReference>
<evidence type="ECO:0000256" key="3">
    <source>
        <dbReference type="ARBA" id="ARBA00022833"/>
    </source>
</evidence>
<accession>A0AAE0LZ51</accession>
<dbReference type="PANTHER" id="PTHR28620">
    <property type="entry name" value="CENTROMERE PROTEIN V"/>
    <property type="match status" value="1"/>
</dbReference>
<organism evidence="5 6">
    <name type="scientific">Apodospora peruviana</name>
    <dbReference type="NCBI Taxonomy" id="516989"/>
    <lineage>
        <taxon>Eukaryota</taxon>
        <taxon>Fungi</taxon>
        <taxon>Dikarya</taxon>
        <taxon>Ascomycota</taxon>
        <taxon>Pezizomycotina</taxon>
        <taxon>Sordariomycetes</taxon>
        <taxon>Sordariomycetidae</taxon>
        <taxon>Sordariales</taxon>
        <taxon>Lasiosphaeriaceae</taxon>
        <taxon>Apodospora</taxon>
    </lineage>
</organism>
<comment type="caution">
    <text evidence="5">The sequence shown here is derived from an EMBL/GenBank/DDBJ whole genome shotgun (WGS) entry which is preliminary data.</text>
</comment>
<reference evidence="5" key="1">
    <citation type="journal article" date="2023" name="Mol. Phylogenet. Evol.">
        <title>Genome-scale phylogeny and comparative genomics of the fungal order Sordariales.</title>
        <authorList>
            <person name="Hensen N."/>
            <person name="Bonometti L."/>
            <person name="Westerberg I."/>
            <person name="Brannstrom I.O."/>
            <person name="Guillou S."/>
            <person name="Cros-Aarteil S."/>
            <person name="Calhoun S."/>
            <person name="Haridas S."/>
            <person name="Kuo A."/>
            <person name="Mondo S."/>
            <person name="Pangilinan J."/>
            <person name="Riley R."/>
            <person name="LaButti K."/>
            <person name="Andreopoulos B."/>
            <person name="Lipzen A."/>
            <person name="Chen C."/>
            <person name="Yan M."/>
            <person name="Daum C."/>
            <person name="Ng V."/>
            <person name="Clum A."/>
            <person name="Steindorff A."/>
            <person name="Ohm R.A."/>
            <person name="Martin F."/>
            <person name="Silar P."/>
            <person name="Natvig D.O."/>
            <person name="Lalanne C."/>
            <person name="Gautier V."/>
            <person name="Ament-Velasquez S.L."/>
            <person name="Kruys A."/>
            <person name="Hutchinson M.I."/>
            <person name="Powell A.J."/>
            <person name="Barry K."/>
            <person name="Miller A.N."/>
            <person name="Grigoriev I.V."/>
            <person name="Debuchy R."/>
            <person name="Gladieux P."/>
            <person name="Hiltunen Thoren M."/>
            <person name="Johannesson H."/>
        </authorList>
    </citation>
    <scope>NUCLEOTIDE SEQUENCE</scope>
    <source>
        <strain evidence="5">CBS 118394</strain>
    </source>
</reference>